<gene>
    <name evidence="6" type="primary">bioH</name>
    <name evidence="6" type="ORF">DBZ36_02160</name>
</gene>
<evidence type="ECO:0000256" key="1">
    <source>
        <dbReference type="ARBA" id="ARBA00022487"/>
    </source>
</evidence>
<comment type="caution">
    <text evidence="6">The sequence shown here is derived from an EMBL/GenBank/DDBJ whole genome shotgun (WGS) entry which is preliminary data.</text>
</comment>
<dbReference type="Proteomes" id="UP000286482">
    <property type="component" value="Unassembled WGS sequence"/>
</dbReference>
<dbReference type="InterPro" id="IPR010076">
    <property type="entry name" value="BioH"/>
</dbReference>
<reference evidence="6 7" key="1">
    <citation type="submission" date="2018-09" db="EMBL/GenBank/DDBJ databases">
        <authorList>
            <person name="Wang Z."/>
        </authorList>
    </citation>
    <scope>NUCLEOTIDE SEQUENCE [LARGE SCALE GENOMIC DNA]</scope>
    <source>
        <strain evidence="6 7">ALS 81</strain>
    </source>
</reference>
<name>A0A420EL95_9ALTE</name>
<dbReference type="InterPro" id="IPR050266">
    <property type="entry name" value="AB_hydrolase_sf"/>
</dbReference>
<dbReference type="GO" id="GO:0009102">
    <property type="term" value="P:biotin biosynthetic process"/>
    <property type="evidence" value="ECO:0007669"/>
    <property type="project" value="UniProtKB-KW"/>
</dbReference>
<dbReference type="EC" id="3.1.1.85" evidence="6"/>
<feature type="domain" description="AB hydrolase-1" evidence="5">
    <location>
        <begin position="2"/>
        <end position="219"/>
    </location>
</feature>
<organism evidence="6 7">
    <name type="scientific">Alginatibacterium sediminis</name>
    <dbReference type="NCBI Taxonomy" id="2164068"/>
    <lineage>
        <taxon>Bacteria</taxon>
        <taxon>Pseudomonadati</taxon>
        <taxon>Pseudomonadota</taxon>
        <taxon>Gammaproteobacteria</taxon>
        <taxon>Alteromonadales</taxon>
        <taxon>Alteromonadaceae</taxon>
        <taxon>Alginatibacterium</taxon>
    </lineage>
</organism>
<keyword evidence="3" id="KW-0093">Biotin biosynthesis</keyword>
<sequence>MNSEIWQGIRGELEPHFKLHCLDLPGFGNALATDDYSLDNICKLVLENLPQKAIFVGWSLGGLVATNIAITYPQRVQALVTVAASPCFEQQAQWPGMQASVLEQFAKGLSQNFKRTLNQFMAIQAMGSPHAKAEIKQLRTWLETKPVPSQQTLEQSLALLKNSDLRSQLGQIELPFIQVYGYLDRLVPRQAIEKIRELNSNAQQLVFRDASHAPFISDPAEFCSAIKRHLLA</sequence>
<dbReference type="InterPro" id="IPR000073">
    <property type="entry name" value="AB_hydrolase_1"/>
</dbReference>
<evidence type="ECO:0000259" key="5">
    <source>
        <dbReference type="Pfam" id="PF00561"/>
    </source>
</evidence>
<dbReference type="EMBL" id="RAQO01000002">
    <property type="protein sequence ID" value="RKF21475.1"/>
    <property type="molecule type" value="Genomic_DNA"/>
</dbReference>
<protein>
    <submittedName>
        <fullName evidence="6">Pimeloyl-[acyl-carrier protein] methyl ester esterase</fullName>
        <ecNumber evidence="6">3.1.1.85</ecNumber>
    </submittedName>
</protein>
<dbReference type="GO" id="GO:0090499">
    <property type="term" value="F:pimelyl-[acyl-carrier protein] methyl ester esterase activity"/>
    <property type="evidence" value="ECO:0007669"/>
    <property type="project" value="UniProtKB-EC"/>
</dbReference>
<keyword evidence="7" id="KW-1185">Reference proteome</keyword>
<dbReference type="GO" id="GO:0016020">
    <property type="term" value="C:membrane"/>
    <property type="evidence" value="ECO:0007669"/>
    <property type="project" value="TreeGrafter"/>
</dbReference>
<dbReference type="PANTHER" id="PTHR43798:SF31">
    <property type="entry name" value="AB HYDROLASE SUPERFAMILY PROTEIN YCLE"/>
    <property type="match status" value="1"/>
</dbReference>
<dbReference type="Gene3D" id="3.40.50.1820">
    <property type="entry name" value="alpha/beta hydrolase"/>
    <property type="match status" value="1"/>
</dbReference>
<evidence type="ECO:0000313" key="7">
    <source>
        <dbReference type="Proteomes" id="UP000286482"/>
    </source>
</evidence>
<evidence type="ECO:0000256" key="3">
    <source>
        <dbReference type="ARBA" id="ARBA00022756"/>
    </source>
</evidence>
<accession>A0A420EL95</accession>
<dbReference type="AlphaFoldDB" id="A0A420EL95"/>
<proteinExistence type="predicted"/>
<dbReference type="PANTHER" id="PTHR43798">
    <property type="entry name" value="MONOACYLGLYCEROL LIPASE"/>
    <property type="match status" value="1"/>
</dbReference>
<evidence type="ECO:0000313" key="6">
    <source>
        <dbReference type="EMBL" id="RKF21475.1"/>
    </source>
</evidence>
<evidence type="ECO:0000256" key="4">
    <source>
        <dbReference type="ARBA" id="ARBA00022801"/>
    </source>
</evidence>
<dbReference type="Pfam" id="PF00561">
    <property type="entry name" value="Abhydrolase_1"/>
    <property type="match status" value="1"/>
</dbReference>
<evidence type="ECO:0000256" key="2">
    <source>
        <dbReference type="ARBA" id="ARBA00022490"/>
    </source>
</evidence>
<keyword evidence="1" id="KW-0719">Serine esterase</keyword>
<keyword evidence="2" id="KW-0963">Cytoplasm</keyword>
<dbReference type="SUPFAM" id="SSF53474">
    <property type="entry name" value="alpha/beta-Hydrolases"/>
    <property type="match status" value="1"/>
</dbReference>
<dbReference type="NCBIfam" id="TIGR01738">
    <property type="entry name" value="bioH"/>
    <property type="match status" value="1"/>
</dbReference>
<dbReference type="OrthoDB" id="9780744at2"/>
<dbReference type="InterPro" id="IPR029058">
    <property type="entry name" value="AB_hydrolase_fold"/>
</dbReference>
<keyword evidence="4 6" id="KW-0378">Hydrolase</keyword>